<keyword evidence="6 12" id="KW-0812">Transmembrane</keyword>
<feature type="transmembrane region" description="Helical" evidence="12">
    <location>
        <begin position="213"/>
        <end position="239"/>
    </location>
</feature>
<keyword evidence="13" id="KW-0732">Signal</keyword>
<accession>A0AAD7FX46</accession>
<dbReference type="GO" id="GO:0006487">
    <property type="term" value="P:protein N-linked glycosylation"/>
    <property type="evidence" value="ECO:0007669"/>
    <property type="project" value="TreeGrafter"/>
</dbReference>
<evidence type="ECO:0000256" key="2">
    <source>
        <dbReference type="ARBA" id="ARBA00004922"/>
    </source>
</evidence>
<evidence type="ECO:0000256" key="6">
    <source>
        <dbReference type="ARBA" id="ARBA00022692"/>
    </source>
</evidence>
<comment type="similarity">
    <text evidence="3 12">Belongs to the glycosyltransferase 22 family.</text>
</comment>
<dbReference type="GO" id="GO:0052917">
    <property type="term" value="F:dol-P-Man:Man(7)GlcNAc(2)-PP-Dol alpha-1,6-mannosyltransferase activity"/>
    <property type="evidence" value="ECO:0007669"/>
    <property type="project" value="UniProtKB-EC"/>
</dbReference>
<comment type="subcellular location">
    <subcellularLocation>
        <location evidence="1 12">Endoplasmic reticulum membrane</location>
        <topology evidence="1 12">Multi-pass membrane protein</topology>
    </subcellularLocation>
</comment>
<evidence type="ECO:0000256" key="11">
    <source>
        <dbReference type="ARBA" id="ARBA00048899"/>
    </source>
</evidence>
<organism evidence="14 15">
    <name type="scientific">Roridomyces roridus</name>
    <dbReference type="NCBI Taxonomy" id="1738132"/>
    <lineage>
        <taxon>Eukaryota</taxon>
        <taxon>Fungi</taxon>
        <taxon>Dikarya</taxon>
        <taxon>Basidiomycota</taxon>
        <taxon>Agaricomycotina</taxon>
        <taxon>Agaricomycetes</taxon>
        <taxon>Agaricomycetidae</taxon>
        <taxon>Agaricales</taxon>
        <taxon>Marasmiineae</taxon>
        <taxon>Mycenaceae</taxon>
        <taxon>Roridomyces</taxon>
    </lineage>
</organism>
<evidence type="ECO:0000256" key="8">
    <source>
        <dbReference type="ARBA" id="ARBA00022989"/>
    </source>
</evidence>
<comment type="caution">
    <text evidence="14">The sequence shown here is derived from an EMBL/GenBank/DDBJ whole genome shotgun (WGS) entry which is preliminary data.</text>
</comment>
<dbReference type="Pfam" id="PF03901">
    <property type="entry name" value="Glyco_transf_22"/>
    <property type="match status" value="1"/>
</dbReference>
<protein>
    <recommendedName>
        <fullName evidence="12">Mannosyltransferase</fullName>
        <ecNumber evidence="12">2.4.1.-</ecNumber>
    </recommendedName>
</protein>
<feature type="transmembrane region" description="Helical" evidence="12">
    <location>
        <begin position="63"/>
        <end position="82"/>
    </location>
</feature>
<evidence type="ECO:0000256" key="4">
    <source>
        <dbReference type="ARBA" id="ARBA00022676"/>
    </source>
</evidence>
<reference evidence="14" key="1">
    <citation type="submission" date="2023-03" db="EMBL/GenBank/DDBJ databases">
        <title>Massive genome expansion in bonnet fungi (Mycena s.s.) driven by repeated elements and novel gene families across ecological guilds.</title>
        <authorList>
            <consortium name="Lawrence Berkeley National Laboratory"/>
            <person name="Harder C.B."/>
            <person name="Miyauchi S."/>
            <person name="Viragh M."/>
            <person name="Kuo A."/>
            <person name="Thoen E."/>
            <person name="Andreopoulos B."/>
            <person name="Lu D."/>
            <person name="Skrede I."/>
            <person name="Drula E."/>
            <person name="Henrissat B."/>
            <person name="Morin E."/>
            <person name="Kohler A."/>
            <person name="Barry K."/>
            <person name="LaButti K."/>
            <person name="Morin E."/>
            <person name="Salamov A."/>
            <person name="Lipzen A."/>
            <person name="Mereny Z."/>
            <person name="Hegedus B."/>
            <person name="Baldrian P."/>
            <person name="Stursova M."/>
            <person name="Weitz H."/>
            <person name="Taylor A."/>
            <person name="Grigoriev I.V."/>
            <person name="Nagy L.G."/>
            <person name="Martin F."/>
            <person name="Kauserud H."/>
        </authorList>
    </citation>
    <scope>NUCLEOTIDE SEQUENCE</scope>
    <source>
        <strain evidence="14">9284</strain>
    </source>
</reference>
<evidence type="ECO:0000256" key="9">
    <source>
        <dbReference type="ARBA" id="ARBA00023136"/>
    </source>
</evidence>
<comment type="pathway">
    <text evidence="2">Protein modification; protein glycosylation.</text>
</comment>
<comment type="function">
    <text evidence="10">Mannosyltransferase that operates in the biosynthetic pathway of dolichol-linked oligosaccharides, the glycan precursors employed in protein asparagine (N)-glycosylation. The assembly of dolichol-linked oligosaccharides begins on the cytosolic side of the endoplasmic reticulum membrane and finishes in its lumen. The sequential addition of sugars to dolichol pyrophosphate produces dolichol-linked oligosaccharides containing fourteen sugars, including two GlcNAcs, nine mannoses and three glucoses. Once assembled, the oligosaccharide is transferred from the lipid to nascent proteins by oligosaccharyltransferases. In the lumen of the endoplasmic reticulum, adds the eighth mannose residue in an alpha-1,6 linkage onto Man(7)GlcNAc(2)-PP-dolichol to produce Man(8)GlcNAc(2)-PP-dolichol.</text>
</comment>
<evidence type="ECO:0000256" key="3">
    <source>
        <dbReference type="ARBA" id="ARBA00007063"/>
    </source>
</evidence>
<keyword evidence="8 12" id="KW-1133">Transmembrane helix</keyword>
<feature type="transmembrane region" description="Helical" evidence="12">
    <location>
        <begin position="148"/>
        <end position="166"/>
    </location>
</feature>
<dbReference type="EC" id="2.4.1.-" evidence="12"/>
<dbReference type="Proteomes" id="UP001221142">
    <property type="component" value="Unassembled WGS sequence"/>
</dbReference>
<feature type="transmembrane region" description="Helical" evidence="12">
    <location>
        <begin position="178"/>
        <end position="201"/>
    </location>
</feature>
<proteinExistence type="inferred from homology"/>
<dbReference type="EMBL" id="JARKIF010000002">
    <property type="protein sequence ID" value="KAJ7647837.1"/>
    <property type="molecule type" value="Genomic_DNA"/>
</dbReference>
<dbReference type="InterPro" id="IPR005599">
    <property type="entry name" value="GPI_mannosylTrfase"/>
</dbReference>
<feature type="transmembrane region" description="Helical" evidence="12">
    <location>
        <begin position="351"/>
        <end position="373"/>
    </location>
</feature>
<comment type="catalytic activity">
    <reaction evidence="11">
        <text>an alpha-D-Man-(1-&gt;2)-alpha-D-Man-(1-&gt;2)-alpha-D-Man-(1-&gt;3)-[alpha-D-Man-(1-&gt;2)-alpha-D-Man-(1-&gt;3)-alpha-D-Man-(1-&gt;6)]-beta-D-Man-(1-&gt;4)-beta-D-GlcNAc-(1-&gt;4)-alpha-D-GlcNAc-diphospho-di-trans,poly-cis-dolichol + a di-trans,poly-cis-dolichyl beta-D-mannosyl phosphate = an alpha-D-Man-(1-&gt;2)-alpha-D-Man-(1-&gt;2)-alpha-D-Man-(1-&gt;3)-[alpha-D-Man-(1-&gt;2)-alpha-D-Man-(1-&gt;3)-[alpha-D-Man-(1-&gt;6)]-alpha-D-Man-(1-&gt;6)]-beta-D-Man-(1-&gt;4)-beta-D-GlcNAc-(1-&gt;4)-alpha-D-GlcNAc-diphospho-di-trans,poly-cis-dolichol + a di-trans,poly-cis-dolichyl phosphate + H(+)</text>
        <dbReference type="Rhea" id="RHEA:29535"/>
        <dbReference type="Rhea" id="RHEA-COMP:19498"/>
        <dbReference type="Rhea" id="RHEA-COMP:19501"/>
        <dbReference type="Rhea" id="RHEA-COMP:19518"/>
        <dbReference type="Rhea" id="RHEA-COMP:19519"/>
        <dbReference type="ChEBI" id="CHEBI:15378"/>
        <dbReference type="ChEBI" id="CHEBI:57683"/>
        <dbReference type="ChEBI" id="CHEBI:58211"/>
        <dbReference type="ChEBI" id="CHEBI:132517"/>
        <dbReference type="ChEBI" id="CHEBI:132519"/>
        <dbReference type="EC" id="2.4.1.260"/>
    </reaction>
    <physiologicalReaction direction="left-to-right" evidence="11">
        <dbReference type="Rhea" id="RHEA:29536"/>
    </physiologicalReaction>
</comment>
<feature type="chain" id="PRO_5042156740" description="Mannosyltransferase" evidence="13">
    <location>
        <begin position="20"/>
        <end position="530"/>
    </location>
</feature>
<keyword evidence="9 12" id="KW-0472">Membrane</keyword>
<evidence type="ECO:0000256" key="7">
    <source>
        <dbReference type="ARBA" id="ARBA00022824"/>
    </source>
</evidence>
<evidence type="ECO:0000256" key="12">
    <source>
        <dbReference type="RuleBase" id="RU363075"/>
    </source>
</evidence>
<dbReference type="PANTHER" id="PTHR22760">
    <property type="entry name" value="GLYCOSYLTRANSFERASE"/>
    <property type="match status" value="1"/>
</dbReference>
<evidence type="ECO:0000256" key="5">
    <source>
        <dbReference type="ARBA" id="ARBA00022679"/>
    </source>
</evidence>
<feature type="signal peptide" evidence="13">
    <location>
        <begin position="1"/>
        <end position="19"/>
    </location>
</feature>
<name>A0AAD7FX46_9AGAR</name>
<dbReference type="PANTHER" id="PTHR22760:SF1">
    <property type="entry name" value="DOL-P-MAN:MAN(7)GLCNAC(2)-PP-DOL ALPHA-1,6-MANNOSYLTRANSFERASE"/>
    <property type="match status" value="1"/>
</dbReference>
<dbReference type="AlphaFoldDB" id="A0AAD7FX46"/>
<keyword evidence="15" id="KW-1185">Reference proteome</keyword>
<evidence type="ECO:0000256" key="1">
    <source>
        <dbReference type="ARBA" id="ARBA00004477"/>
    </source>
</evidence>
<keyword evidence="4 12" id="KW-0328">Glycosyltransferase</keyword>
<keyword evidence="5" id="KW-0808">Transferase</keyword>
<dbReference type="GO" id="GO:0005789">
    <property type="term" value="C:endoplasmic reticulum membrane"/>
    <property type="evidence" value="ECO:0007669"/>
    <property type="project" value="UniProtKB-SubCell"/>
</dbReference>
<keyword evidence="7 12" id="KW-0256">Endoplasmic reticulum</keyword>
<evidence type="ECO:0000313" key="15">
    <source>
        <dbReference type="Proteomes" id="UP001221142"/>
    </source>
</evidence>
<evidence type="ECO:0000313" key="14">
    <source>
        <dbReference type="EMBL" id="KAJ7647837.1"/>
    </source>
</evidence>
<feature type="transmembrane region" description="Helical" evidence="12">
    <location>
        <begin position="94"/>
        <end position="113"/>
    </location>
</feature>
<gene>
    <name evidence="14" type="ORF">FB45DRAFT_782801</name>
</gene>
<evidence type="ECO:0000256" key="10">
    <source>
        <dbReference type="ARBA" id="ARBA00044721"/>
    </source>
</evidence>
<sequence>MSLALDALILVTGWTHVLLAPYTKVEESFNLHAVHDVLIYGVGPSSLPNYDHFIFPGAVPRTFIGSVLLAWISQPAIFLANFFHLVPSKFELQIIVRLVLATTNAVGLCLIRHAVSRRFGRPTGFYYALLTCSQFHVPFWMGRTLPNMLALFPVNLSVYLLVNRAPNTLKPSQRSVSAAIALVAFSAVVFRAELAALVAALALQSVFLGHISLWRALVVGAVASCASVALTVSVDSYFWGQPYLWPEWHSIYFNVVEGKSADWGTSPAHAYLTSHLPKLLLSALPVSLFAAFSSAPRRLLPLVIPGAVLVGAMSAIGHKEWRFIVYVVPAWNVVAARGLQTMASHRKSSLFGRILFLGACGALFVNLGVTVLLTSAGMRNYPGGEAMALLNAQPAETPVKAHLCNLALQSGASLFTHVHAPPYPSFLSSSANNASWVYDKTDAPASLAEYTHLVSEARAPTAGTKGSSAFGFLKRKEEAGWRELGSISAFERWTVDRGRLRGSEGEGMLDRVKGVLLLEESEKLWVLERN</sequence>
<evidence type="ECO:0000256" key="13">
    <source>
        <dbReference type="SAM" id="SignalP"/>
    </source>
</evidence>